<reference evidence="2" key="1">
    <citation type="submission" date="2022-03" db="EMBL/GenBank/DDBJ databases">
        <title>Description of Abyssus ytuae gen. nov., sp. nov., a novel member of the family Flavobacteriaceae isolated from the sediment of Mariana Trench.</title>
        <authorList>
            <person name="Zhang J."/>
            <person name="Xu X."/>
        </authorList>
    </citation>
    <scope>NUCLEOTIDE SEQUENCE</scope>
    <source>
        <strain evidence="2">MT3330</strain>
    </source>
</reference>
<accession>A0A9E7D1E1</accession>
<keyword evidence="1" id="KW-0812">Transmembrane</keyword>
<evidence type="ECO:0000313" key="2">
    <source>
        <dbReference type="EMBL" id="UOB19240.1"/>
    </source>
</evidence>
<feature type="transmembrane region" description="Helical" evidence="1">
    <location>
        <begin position="12"/>
        <end position="30"/>
    </location>
</feature>
<protein>
    <submittedName>
        <fullName evidence="2">Uncharacterized protein</fullName>
    </submittedName>
</protein>
<name>A0A9E7D1E1_9FLAO</name>
<keyword evidence="1" id="KW-0472">Membrane</keyword>
<feature type="transmembrane region" description="Helical" evidence="1">
    <location>
        <begin position="145"/>
        <end position="166"/>
    </location>
</feature>
<organism evidence="2 3">
    <name type="scientific">Abyssalbus ytuae</name>
    <dbReference type="NCBI Taxonomy" id="2926907"/>
    <lineage>
        <taxon>Bacteria</taxon>
        <taxon>Pseudomonadati</taxon>
        <taxon>Bacteroidota</taxon>
        <taxon>Flavobacteriia</taxon>
        <taxon>Flavobacteriales</taxon>
        <taxon>Flavobacteriaceae</taxon>
        <taxon>Abyssalbus</taxon>
    </lineage>
</organism>
<dbReference type="RefSeq" id="WP_255845857.1">
    <property type="nucleotide sequence ID" value="NZ_CP094358.1"/>
</dbReference>
<sequence length="171" mass="19733">MKKISPLFIIKGILLFLVYSTLSVYTLFFVPSEVPEKASLQKVTIASDSLYCMIRKNSKKSYLSTTYKGTEIKSIEFDKKACLEILGSNEFLLQVKEKPESYTLLIGEKAGLFKKKHKLYEVTDNNKVLLSYDESAKVFQNQTNMFRYFSIGFFSLMLFILGKSFYKKLKS</sequence>
<keyword evidence="3" id="KW-1185">Reference proteome</keyword>
<dbReference type="Proteomes" id="UP000831290">
    <property type="component" value="Chromosome"/>
</dbReference>
<gene>
    <name evidence="2" type="ORF">MQE35_08055</name>
</gene>
<dbReference type="EMBL" id="CP094358">
    <property type="protein sequence ID" value="UOB19240.1"/>
    <property type="molecule type" value="Genomic_DNA"/>
</dbReference>
<evidence type="ECO:0000256" key="1">
    <source>
        <dbReference type="SAM" id="Phobius"/>
    </source>
</evidence>
<dbReference type="KEGG" id="fbm:MQE35_08055"/>
<dbReference type="AlphaFoldDB" id="A0A9E7D1E1"/>
<evidence type="ECO:0000313" key="3">
    <source>
        <dbReference type="Proteomes" id="UP000831290"/>
    </source>
</evidence>
<keyword evidence="1" id="KW-1133">Transmembrane helix</keyword>
<proteinExistence type="predicted"/>